<sequence length="152" mass="17563">MNEIPWSIIASSLIPFTLVLACWYGLRRIISENITRGLVLCWWRTRVWLFHRGFAWLRPIVAWLVSWLYLILPVDLVPDLILGVGWLDDALLTLLLQIWWIRDWLACDPEQEAHIEKTPWFKTLFHLLGFGAALLAATVGIASALLWGWGSN</sequence>
<keyword evidence="2 5" id="KW-0812">Transmembrane</keyword>
<reference evidence="7" key="1">
    <citation type="submission" date="2021-03" db="EMBL/GenBank/DDBJ databases">
        <authorList>
            <person name="Wang G."/>
        </authorList>
    </citation>
    <scope>NUCLEOTIDE SEQUENCE</scope>
    <source>
        <strain evidence="7">KCTC 12899</strain>
    </source>
</reference>
<dbReference type="AlphaFoldDB" id="A0A8J7QDI7"/>
<dbReference type="InterPro" id="IPR010652">
    <property type="entry name" value="DUF1232"/>
</dbReference>
<protein>
    <submittedName>
        <fullName evidence="7">DUF1232 domain-containing protein</fullName>
    </submittedName>
</protein>
<feature type="transmembrane region" description="Helical" evidence="5">
    <location>
        <begin position="123"/>
        <end position="149"/>
    </location>
</feature>
<feature type="transmembrane region" description="Helical" evidence="5">
    <location>
        <begin position="54"/>
        <end position="74"/>
    </location>
</feature>
<evidence type="ECO:0000256" key="3">
    <source>
        <dbReference type="ARBA" id="ARBA00022989"/>
    </source>
</evidence>
<gene>
    <name evidence="7" type="ORF">J3U88_04015</name>
</gene>
<dbReference type="GO" id="GO:0012505">
    <property type="term" value="C:endomembrane system"/>
    <property type="evidence" value="ECO:0007669"/>
    <property type="project" value="UniProtKB-SubCell"/>
</dbReference>
<dbReference type="Proteomes" id="UP000664417">
    <property type="component" value="Unassembled WGS sequence"/>
</dbReference>
<dbReference type="RefSeq" id="WP_207856961.1">
    <property type="nucleotide sequence ID" value="NZ_JAFREP010000003.1"/>
</dbReference>
<evidence type="ECO:0000259" key="6">
    <source>
        <dbReference type="Pfam" id="PF06803"/>
    </source>
</evidence>
<organism evidence="7 8">
    <name type="scientific">Acanthopleuribacter pedis</name>
    <dbReference type="NCBI Taxonomy" id="442870"/>
    <lineage>
        <taxon>Bacteria</taxon>
        <taxon>Pseudomonadati</taxon>
        <taxon>Acidobacteriota</taxon>
        <taxon>Holophagae</taxon>
        <taxon>Acanthopleuribacterales</taxon>
        <taxon>Acanthopleuribacteraceae</taxon>
        <taxon>Acanthopleuribacter</taxon>
    </lineage>
</organism>
<accession>A0A8J7QDI7</accession>
<evidence type="ECO:0000256" key="1">
    <source>
        <dbReference type="ARBA" id="ARBA00004127"/>
    </source>
</evidence>
<keyword evidence="3 5" id="KW-1133">Transmembrane helix</keyword>
<dbReference type="Pfam" id="PF06803">
    <property type="entry name" value="DUF1232"/>
    <property type="match status" value="1"/>
</dbReference>
<keyword evidence="8" id="KW-1185">Reference proteome</keyword>
<proteinExistence type="predicted"/>
<evidence type="ECO:0000256" key="4">
    <source>
        <dbReference type="ARBA" id="ARBA00023136"/>
    </source>
</evidence>
<dbReference type="EMBL" id="JAFREP010000003">
    <property type="protein sequence ID" value="MBO1317615.1"/>
    <property type="molecule type" value="Genomic_DNA"/>
</dbReference>
<comment type="subcellular location">
    <subcellularLocation>
        <location evidence="1">Endomembrane system</location>
        <topology evidence="1">Multi-pass membrane protein</topology>
    </subcellularLocation>
</comment>
<feature type="domain" description="DUF1232" evidence="6">
    <location>
        <begin position="61"/>
        <end position="94"/>
    </location>
</feature>
<evidence type="ECO:0000313" key="8">
    <source>
        <dbReference type="Proteomes" id="UP000664417"/>
    </source>
</evidence>
<comment type="caution">
    <text evidence="7">The sequence shown here is derived from an EMBL/GenBank/DDBJ whole genome shotgun (WGS) entry which is preliminary data.</text>
</comment>
<evidence type="ECO:0000313" key="7">
    <source>
        <dbReference type="EMBL" id="MBO1317615.1"/>
    </source>
</evidence>
<keyword evidence="4 5" id="KW-0472">Membrane</keyword>
<evidence type="ECO:0000256" key="2">
    <source>
        <dbReference type="ARBA" id="ARBA00022692"/>
    </source>
</evidence>
<feature type="transmembrane region" description="Helical" evidence="5">
    <location>
        <begin position="6"/>
        <end position="26"/>
    </location>
</feature>
<evidence type="ECO:0000256" key="5">
    <source>
        <dbReference type="SAM" id="Phobius"/>
    </source>
</evidence>
<name>A0A8J7QDI7_9BACT</name>